<dbReference type="CDD" id="cd14702">
    <property type="entry name" value="bZIP_plant_GBF1"/>
    <property type="match status" value="1"/>
</dbReference>
<evidence type="ECO:0000256" key="1">
    <source>
        <dbReference type="ARBA" id="ARBA00004123"/>
    </source>
</evidence>
<feature type="region of interest" description="Disordered" evidence="8">
    <location>
        <begin position="39"/>
        <end position="76"/>
    </location>
</feature>
<dbReference type="SUPFAM" id="SSF57959">
    <property type="entry name" value="Leucine zipper domain"/>
    <property type="match status" value="1"/>
</dbReference>
<evidence type="ECO:0000259" key="9">
    <source>
        <dbReference type="PROSITE" id="PS50217"/>
    </source>
</evidence>
<feature type="coiled-coil region" evidence="7">
    <location>
        <begin position="184"/>
        <end position="253"/>
    </location>
</feature>
<feature type="compositionally biased region" description="Basic residues" evidence="8">
    <location>
        <begin position="67"/>
        <end position="76"/>
    </location>
</feature>
<dbReference type="Proteomes" id="UP001497512">
    <property type="component" value="Chromosome 4"/>
</dbReference>
<keyword evidence="11" id="KW-1185">Reference proteome</keyword>
<accession>A0ABP0UJK9</accession>
<reference evidence="10" key="1">
    <citation type="submission" date="2024-02" db="EMBL/GenBank/DDBJ databases">
        <authorList>
            <consortium name="ELIXIR-Norway"/>
            <consortium name="Elixir Norway"/>
        </authorList>
    </citation>
    <scope>NUCLEOTIDE SEQUENCE</scope>
</reference>
<comment type="subcellular location">
    <subcellularLocation>
        <location evidence="1">Nucleus</location>
    </subcellularLocation>
</comment>
<feature type="region of interest" description="Disordered" evidence="8">
    <location>
        <begin position="363"/>
        <end position="390"/>
    </location>
</feature>
<gene>
    <name evidence="10" type="ORF">CSSPTR1EN2_LOCUS16685</name>
</gene>
<evidence type="ECO:0000256" key="2">
    <source>
        <dbReference type="ARBA" id="ARBA00007163"/>
    </source>
</evidence>
<feature type="domain" description="BZIP" evidence="9">
    <location>
        <begin position="187"/>
        <end position="250"/>
    </location>
</feature>
<comment type="similarity">
    <text evidence="2">Belongs to the bZIP family.</text>
</comment>
<evidence type="ECO:0000313" key="10">
    <source>
        <dbReference type="EMBL" id="CAK9223145.1"/>
    </source>
</evidence>
<organism evidence="10 11">
    <name type="scientific">Sphagnum troendelagicum</name>
    <dbReference type="NCBI Taxonomy" id="128251"/>
    <lineage>
        <taxon>Eukaryota</taxon>
        <taxon>Viridiplantae</taxon>
        <taxon>Streptophyta</taxon>
        <taxon>Embryophyta</taxon>
        <taxon>Bryophyta</taxon>
        <taxon>Sphagnophytina</taxon>
        <taxon>Sphagnopsida</taxon>
        <taxon>Sphagnales</taxon>
        <taxon>Sphagnaceae</taxon>
        <taxon>Sphagnum</taxon>
    </lineage>
</organism>
<dbReference type="Pfam" id="PF00170">
    <property type="entry name" value="bZIP_1"/>
    <property type="match status" value="1"/>
</dbReference>
<evidence type="ECO:0000256" key="4">
    <source>
        <dbReference type="ARBA" id="ARBA00023125"/>
    </source>
</evidence>
<dbReference type="InterPro" id="IPR046347">
    <property type="entry name" value="bZIP_sf"/>
</dbReference>
<dbReference type="InterPro" id="IPR004827">
    <property type="entry name" value="bZIP"/>
</dbReference>
<feature type="compositionally biased region" description="Low complexity" evidence="8">
    <location>
        <begin position="549"/>
        <end position="560"/>
    </location>
</feature>
<dbReference type="EMBL" id="OZ019896">
    <property type="protein sequence ID" value="CAK9223145.1"/>
    <property type="molecule type" value="Genomic_DNA"/>
</dbReference>
<evidence type="ECO:0000313" key="11">
    <source>
        <dbReference type="Proteomes" id="UP001497512"/>
    </source>
</evidence>
<dbReference type="PANTHER" id="PTHR45967:SF28">
    <property type="entry name" value="BASIC-LEUCINE ZIPPER (BZIP) TRANSCRIPTION FACTOR FAMILY PROTEIN"/>
    <property type="match status" value="1"/>
</dbReference>
<keyword evidence="4" id="KW-0238">DNA-binding</keyword>
<feature type="compositionally biased region" description="Low complexity" evidence="8">
    <location>
        <begin position="376"/>
        <end position="385"/>
    </location>
</feature>
<dbReference type="InterPro" id="IPR045314">
    <property type="entry name" value="bZIP_plant_GBF1"/>
</dbReference>
<feature type="compositionally biased region" description="Basic and acidic residues" evidence="8">
    <location>
        <begin position="39"/>
        <end position="48"/>
    </location>
</feature>
<dbReference type="InterPro" id="IPR044827">
    <property type="entry name" value="GBF-like"/>
</dbReference>
<evidence type="ECO:0000256" key="6">
    <source>
        <dbReference type="ARBA" id="ARBA00023242"/>
    </source>
</evidence>
<evidence type="ECO:0000256" key="3">
    <source>
        <dbReference type="ARBA" id="ARBA00023015"/>
    </source>
</evidence>
<name>A0ABP0UJK9_9BRYO</name>
<evidence type="ECO:0000256" key="8">
    <source>
        <dbReference type="SAM" id="MobiDB-lite"/>
    </source>
</evidence>
<evidence type="ECO:0000256" key="7">
    <source>
        <dbReference type="SAM" id="Coils"/>
    </source>
</evidence>
<keyword evidence="5" id="KW-0804">Transcription</keyword>
<feature type="compositionally biased region" description="Low complexity" evidence="8">
    <location>
        <begin position="53"/>
        <end position="66"/>
    </location>
</feature>
<feature type="compositionally biased region" description="Low complexity" evidence="8">
    <location>
        <begin position="441"/>
        <end position="457"/>
    </location>
</feature>
<feature type="region of interest" description="Disordered" evidence="8">
    <location>
        <begin position="542"/>
        <end position="568"/>
    </location>
</feature>
<proteinExistence type="inferred from homology"/>
<dbReference type="SMART" id="SM00338">
    <property type="entry name" value="BRLZ"/>
    <property type="match status" value="1"/>
</dbReference>
<dbReference type="PROSITE" id="PS50217">
    <property type="entry name" value="BZIP"/>
    <property type="match status" value="1"/>
</dbReference>
<keyword evidence="3" id="KW-0805">Transcription regulation</keyword>
<dbReference type="PANTHER" id="PTHR45967">
    <property type="entry name" value="G-BOX-BINDING FACTOR 3-RELATED"/>
    <property type="match status" value="1"/>
</dbReference>
<evidence type="ECO:0000256" key="5">
    <source>
        <dbReference type="ARBA" id="ARBA00023163"/>
    </source>
</evidence>
<protein>
    <recommendedName>
        <fullName evidence="9">BZIP domain-containing protein</fullName>
    </recommendedName>
</protein>
<keyword evidence="7" id="KW-0175">Coiled coil</keyword>
<feature type="region of interest" description="Disordered" evidence="8">
    <location>
        <begin position="435"/>
        <end position="457"/>
    </location>
</feature>
<keyword evidence="6" id="KW-0539">Nucleus</keyword>
<sequence length="568" mass="61173">MQPTLFPCLRTTLCPPFPPIPTLENNMITPSFSCDLHRSHAPSDESHHQMAFGSPSSKSSGRGFSSTRKRKRGRRRILIHPDELEDVVKPELDADQEFDAAQALFQLLGAGVSVSNPATKPAAAATATMMLHWTGKKTRSNRSSTKASRSLTTSITVSCQILPPPPASSLDLFSSSSRAAAAPVEREARRLRRIQANRESARQTIRRKQVLCEELGQKAAALVAEKEDLQQKVERQTAEYRLLLEMNMRLKEQVAFQADNKELTRASSKLSSSAVPVMPMSPLSGLRLPPFCWALALAQGAAAGQASVEQAVGRTLGLQQQNPMLLAAAAMAATATFNNGIRLPSLWMGKGGENIASTSSLVPKPATESVVDNQQSPTTTSVSVPSIPPAPSDVLPEKNYVSFAGERNKNLETVRIMREGQLLVPKVEEVAMKSGASNVKSQQRQSSRPPVESSPPLLSVVQPSLTAARLSASLQSNHHVLGIPYVNKEINPIVFSSYRNGRQAGFMGGGGIYGTMPINSGGTTGAAAAAAQARRRRIEELKRSRTLQRSRSAPSRSAPRLTVSTLAL</sequence>